<keyword evidence="1" id="KW-0812">Transmembrane</keyword>
<evidence type="ECO:0000313" key="2">
    <source>
        <dbReference type="EMBL" id="PTU32873.1"/>
    </source>
</evidence>
<sequence length="124" mass="13720">MQLSLWARRVTLLSHFALIAVIVARNGFGVPMWLLVVPLLFPLPGLLRGRDYTFAWATMLLVFYVGGYLAAGQANPAEKWICFGIAAIAALEFVSLSVYVKARSKERAYFKAVSELEQSAQKAP</sequence>
<comment type="caution">
    <text evidence="2">The sequence shown here is derived from an EMBL/GenBank/DDBJ whole genome shotgun (WGS) entry which is preliminary data.</text>
</comment>
<feature type="transmembrane region" description="Helical" evidence="1">
    <location>
        <begin position="12"/>
        <end position="41"/>
    </location>
</feature>
<protein>
    <recommendedName>
        <fullName evidence="4">DUF2069 domain-containing protein</fullName>
    </recommendedName>
</protein>
<proteinExistence type="predicted"/>
<gene>
    <name evidence="2" type="ORF">CJD38_01805</name>
</gene>
<evidence type="ECO:0000256" key="1">
    <source>
        <dbReference type="SAM" id="Phobius"/>
    </source>
</evidence>
<feature type="transmembrane region" description="Helical" evidence="1">
    <location>
        <begin position="53"/>
        <end position="71"/>
    </location>
</feature>
<dbReference type="SUPFAM" id="SSF81321">
    <property type="entry name" value="Family A G protein-coupled receptor-like"/>
    <property type="match status" value="1"/>
</dbReference>
<evidence type="ECO:0008006" key="4">
    <source>
        <dbReference type="Google" id="ProtNLM"/>
    </source>
</evidence>
<dbReference type="EMBL" id="QANS01000001">
    <property type="protein sequence ID" value="PTU32873.1"/>
    <property type="molecule type" value="Genomic_DNA"/>
</dbReference>
<keyword evidence="3" id="KW-1185">Reference proteome</keyword>
<organism evidence="2 3">
    <name type="scientific">Stenotrophobium rhamnosiphilum</name>
    <dbReference type="NCBI Taxonomy" id="2029166"/>
    <lineage>
        <taxon>Bacteria</taxon>
        <taxon>Pseudomonadati</taxon>
        <taxon>Pseudomonadota</taxon>
        <taxon>Gammaproteobacteria</taxon>
        <taxon>Nevskiales</taxon>
        <taxon>Nevskiaceae</taxon>
        <taxon>Stenotrophobium</taxon>
    </lineage>
</organism>
<dbReference type="RefSeq" id="WP_107938582.1">
    <property type="nucleotide sequence ID" value="NZ_QANS01000001.1"/>
</dbReference>
<keyword evidence="1" id="KW-0472">Membrane</keyword>
<keyword evidence="1" id="KW-1133">Transmembrane helix</keyword>
<dbReference type="OrthoDB" id="7069246at2"/>
<dbReference type="AlphaFoldDB" id="A0A2T5MJW5"/>
<name>A0A2T5MJW5_9GAMM</name>
<dbReference type="Proteomes" id="UP000244248">
    <property type="component" value="Unassembled WGS sequence"/>
</dbReference>
<feature type="transmembrane region" description="Helical" evidence="1">
    <location>
        <begin position="77"/>
        <end position="100"/>
    </location>
</feature>
<dbReference type="InterPro" id="IPR018643">
    <property type="entry name" value="DUF2069_membrane"/>
</dbReference>
<evidence type="ECO:0000313" key="3">
    <source>
        <dbReference type="Proteomes" id="UP000244248"/>
    </source>
</evidence>
<accession>A0A2T5MJW5</accession>
<dbReference type="Pfam" id="PF09842">
    <property type="entry name" value="DUF2069"/>
    <property type="match status" value="1"/>
</dbReference>
<reference evidence="2 3" key="1">
    <citation type="submission" date="2018-04" db="EMBL/GenBank/DDBJ databases">
        <title>Novel species isolated from glacier.</title>
        <authorList>
            <person name="Liu Q."/>
            <person name="Xin Y.-H."/>
        </authorList>
    </citation>
    <scope>NUCLEOTIDE SEQUENCE [LARGE SCALE GENOMIC DNA]</scope>
    <source>
        <strain evidence="2 3">GT1R17</strain>
    </source>
</reference>